<dbReference type="InterPro" id="IPR016667">
    <property type="entry name" value="Caps_polysacc_synth_CpsB/CapC"/>
</dbReference>
<dbReference type="GO" id="GO:0030145">
    <property type="term" value="F:manganese ion binding"/>
    <property type="evidence" value="ECO:0007669"/>
    <property type="project" value="InterPro"/>
</dbReference>
<dbReference type="SUPFAM" id="SSF51556">
    <property type="entry name" value="Metallo-dependent hydrolases"/>
    <property type="match status" value="1"/>
</dbReference>
<evidence type="ECO:0000256" key="3">
    <source>
        <dbReference type="ARBA" id="ARBA00022801"/>
    </source>
</evidence>
<comment type="catalytic activity">
    <reaction evidence="5">
        <text>O-phospho-L-tyrosyl-[protein] + H2O = L-tyrosyl-[protein] + phosphate</text>
        <dbReference type="Rhea" id="RHEA:10684"/>
        <dbReference type="Rhea" id="RHEA-COMP:10136"/>
        <dbReference type="Rhea" id="RHEA-COMP:20101"/>
        <dbReference type="ChEBI" id="CHEBI:15377"/>
        <dbReference type="ChEBI" id="CHEBI:43474"/>
        <dbReference type="ChEBI" id="CHEBI:46858"/>
        <dbReference type="ChEBI" id="CHEBI:61978"/>
        <dbReference type="EC" id="3.1.3.48"/>
    </reaction>
</comment>
<evidence type="ECO:0000256" key="1">
    <source>
        <dbReference type="ARBA" id="ARBA00005750"/>
    </source>
</evidence>
<dbReference type="PANTHER" id="PTHR39181">
    <property type="entry name" value="TYROSINE-PROTEIN PHOSPHATASE YWQE"/>
    <property type="match status" value="1"/>
</dbReference>
<evidence type="ECO:0000256" key="5">
    <source>
        <dbReference type="ARBA" id="ARBA00051722"/>
    </source>
</evidence>
<dbReference type="Gene3D" id="3.20.20.140">
    <property type="entry name" value="Metal-dependent hydrolases"/>
    <property type="match status" value="1"/>
</dbReference>
<comment type="similarity">
    <text evidence="1">Belongs to the metallo-dependent hydrolases superfamily. CpsB/CapC family.</text>
</comment>
<keyword evidence="7" id="KW-1185">Reference proteome</keyword>
<evidence type="ECO:0000313" key="7">
    <source>
        <dbReference type="Proteomes" id="UP000574276"/>
    </source>
</evidence>
<proteinExistence type="inferred from homology"/>
<accession>A0A839K4V5</accession>
<organism evidence="6 7">
    <name type="scientific">Variimorphobacter saccharofermentans</name>
    <dbReference type="NCBI Taxonomy" id="2755051"/>
    <lineage>
        <taxon>Bacteria</taxon>
        <taxon>Bacillati</taxon>
        <taxon>Bacillota</taxon>
        <taxon>Clostridia</taxon>
        <taxon>Lachnospirales</taxon>
        <taxon>Lachnospiraceae</taxon>
        <taxon>Variimorphobacter</taxon>
    </lineage>
</organism>
<comment type="caution">
    <text evidence="6">The sequence shown here is derived from an EMBL/GenBank/DDBJ whole genome shotgun (WGS) entry which is preliminary data.</text>
</comment>
<dbReference type="UniPathway" id="UPA00934"/>
<keyword evidence="4" id="KW-0904">Protein phosphatase</keyword>
<name>A0A839K4V5_9FIRM</name>
<dbReference type="AlphaFoldDB" id="A0A839K4V5"/>
<keyword evidence="3" id="KW-0378">Hydrolase</keyword>
<dbReference type="PIRSF" id="PIRSF016557">
    <property type="entry name" value="Caps_synth_CpsB"/>
    <property type="match status" value="1"/>
</dbReference>
<dbReference type="EC" id="3.1.3.48" evidence="2"/>
<protein>
    <recommendedName>
        <fullName evidence="2">protein-tyrosine-phosphatase</fullName>
        <ecNumber evidence="2">3.1.3.48</ecNumber>
    </recommendedName>
</protein>
<dbReference type="GO" id="GO:0045227">
    <property type="term" value="P:capsule polysaccharide biosynthetic process"/>
    <property type="evidence" value="ECO:0007669"/>
    <property type="project" value="UniProtKB-UniPathway"/>
</dbReference>
<dbReference type="RefSeq" id="WP_228353684.1">
    <property type="nucleotide sequence ID" value="NZ_JACEGA010000001.1"/>
</dbReference>
<evidence type="ECO:0000313" key="6">
    <source>
        <dbReference type="EMBL" id="MBB2184089.1"/>
    </source>
</evidence>
<dbReference type="EMBL" id="JACEGA010000001">
    <property type="protein sequence ID" value="MBB2184089.1"/>
    <property type="molecule type" value="Genomic_DNA"/>
</dbReference>
<dbReference type="GO" id="GO:0004725">
    <property type="term" value="F:protein tyrosine phosphatase activity"/>
    <property type="evidence" value="ECO:0007669"/>
    <property type="project" value="UniProtKB-EC"/>
</dbReference>
<dbReference type="PANTHER" id="PTHR39181:SF1">
    <property type="entry name" value="TYROSINE-PROTEIN PHOSPHATASE YWQE"/>
    <property type="match status" value="1"/>
</dbReference>
<dbReference type="InterPro" id="IPR032466">
    <property type="entry name" value="Metal_Hydrolase"/>
</dbReference>
<sequence length="241" mass="27691">MKGYFDLHSHILPGVDDGAASLEETRSMLQTAYEEGIRIMTATPHYAIGRKNASVKQLQELVEELNEPPFDLCNKPHIILGNELLFSKEIIDALNRGDALTIDGTRYILVEFFPEEEFGMMREGLHHCLLSGYIPILAHTERYHCLIRHPWLVGELIQMGVYVQINFSGLVGHILSPKVNFCHKLLKKDWVHFLGTDAHGAHNRAPRVRKEVTRLMKKYGEETVTRLLWSNPMKMLEDRHL</sequence>
<gene>
    <name evidence="6" type="ORF">H0486_14505</name>
</gene>
<reference evidence="6 7" key="1">
    <citation type="submission" date="2020-07" db="EMBL/GenBank/DDBJ databases">
        <title>Characterization and genome sequencing of isolate MD1, a novel member within the family Lachnospiraceae.</title>
        <authorList>
            <person name="Rettenmaier R."/>
            <person name="Di Bello L."/>
            <person name="Zinser C."/>
            <person name="Scheitz K."/>
            <person name="Liebl W."/>
            <person name="Zverlov V."/>
        </authorList>
    </citation>
    <scope>NUCLEOTIDE SEQUENCE [LARGE SCALE GENOMIC DNA]</scope>
    <source>
        <strain evidence="6 7">MD1</strain>
    </source>
</reference>
<dbReference type="Proteomes" id="UP000574276">
    <property type="component" value="Unassembled WGS sequence"/>
</dbReference>
<dbReference type="Pfam" id="PF19567">
    <property type="entry name" value="CpsB_CapC"/>
    <property type="match status" value="1"/>
</dbReference>
<evidence type="ECO:0000256" key="4">
    <source>
        <dbReference type="ARBA" id="ARBA00022912"/>
    </source>
</evidence>
<evidence type="ECO:0000256" key="2">
    <source>
        <dbReference type="ARBA" id="ARBA00013064"/>
    </source>
</evidence>